<dbReference type="PROSITE" id="PS51352">
    <property type="entry name" value="THIOREDOXIN_2"/>
    <property type="match status" value="1"/>
</dbReference>
<feature type="domain" description="Thioredoxin" evidence="1">
    <location>
        <begin position="245"/>
        <end position="404"/>
    </location>
</feature>
<evidence type="ECO:0000313" key="3">
    <source>
        <dbReference type="Proteomes" id="UP000198756"/>
    </source>
</evidence>
<dbReference type="PANTHER" id="PTHR42852:SF13">
    <property type="entry name" value="PROTEIN DIPZ"/>
    <property type="match status" value="1"/>
</dbReference>
<dbReference type="InterPro" id="IPR013766">
    <property type="entry name" value="Thioredoxin_domain"/>
</dbReference>
<dbReference type="Proteomes" id="UP000198756">
    <property type="component" value="Unassembled WGS sequence"/>
</dbReference>
<dbReference type="Gene3D" id="3.40.30.10">
    <property type="entry name" value="Glutaredoxin"/>
    <property type="match status" value="1"/>
</dbReference>
<accession>A0A1G5VER4</accession>
<keyword evidence="3" id="KW-1185">Reference proteome</keyword>
<name>A0A1G5VER4_9BACT</name>
<dbReference type="GO" id="GO:0016491">
    <property type="term" value="F:oxidoreductase activity"/>
    <property type="evidence" value="ECO:0007669"/>
    <property type="project" value="InterPro"/>
</dbReference>
<dbReference type="InterPro" id="IPR050553">
    <property type="entry name" value="Thioredoxin_ResA/DsbE_sf"/>
</dbReference>
<sequence>MLKSNWHAIIFGLIALLTSCSAPQSRIAEGNWRGVFSENGKEIPFNFTISYLGSSPVLTYRNASDHFVADSVIVSGDTLIFPVEVYDSRLTVIRDSNKLSGYWSRNSDSDRKLSFEAHPDEEFRFWIPEEITSSEFDPTGKWNVNLINADSSITPAVAEFKNESGRVTGTILTTTGDYRFLEGQIKDGKLKLSSFSGGAASLLDLQFEGKDSLSGSFGGIFATRKFFGKRDSQAAPPDAYSLTFLKEGYETLDFSFPDLSGNPVSLSDDKYKGKVKIVTIMGTWCPNCMDESAFLGPWYEENKDRGVEVIALSFEQKDDLAFAQSRFEKFSKRFGVTYDVLFAGKADKKAAAEKLPALNQVWSFPTTVFIDKAGKVRKIHTGFAGPATGVHFEQFKEEFNSLVDQLVAEG</sequence>
<gene>
    <name evidence="2" type="ORF">SAMN03080617_00483</name>
</gene>
<reference evidence="3" key="1">
    <citation type="submission" date="2016-10" db="EMBL/GenBank/DDBJ databases">
        <authorList>
            <person name="Varghese N."/>
            <person name="Submissions S."/>
        </authorList>
    </citation>
    <scope>NUCLEOTIDE SEQUENCE [LARGE SCALE GENOMIC DNA]</scope>
    <source>
        <strain evidence="3">DSM 22703</strain>
    </source>
</reference>
<dbReference type="EMBL" id="FMXE01000003">
    <property type="protein sequence ID" value="SDA44264.1"/>
    <property type="molecule type" value="Genomic_DNA"/>
</dbReference>
<evidence type="ECO:0000313" key="2">
    <source>
        <dbReference type="EMBL" id="SDA44264.1"/>
    </source>
</evidence>
<dbReference type="InterPro" id="IPR000866">
    <property type="entry name" value="AhpC/TSA"/>
</dbReference>
<protein>
    <submittedName>
        <fullName evidence="2">Peroxiredoxin</fullName>
    </submittedName>
</protein>
<organism evidence="2 3">
    <name type="scientific">Algoriphagus alkaliphilus</name>
    <dbReference type="NCBI Taxonomy" id="279824"/>
    <lineage>
        <taxon>Bacteria</taxon>
        <taxon>Pseudomonadati</taxon>
        <taxon>Bacteroidota</taxon>
        <taxon>Cytophagia</taxon>
        <taxon>Cytophagales</taxon>
        <taxon>Cyclobacteriaceae</taxon>
        <taxon>Algoriphagus</taxon>
    </lineage>
</organism>
<evidence type="ECO:0000259" key="1">
    <source>
        <dbReference type="PROSITE" id="PS51352"/>
    </source>
</evidence>
<dbReference type="Pfam" id="PF00578">
    <property type="entry name" value="AhpC-TSA"/>
    <property type="match status" value="1"/>
</dbReference>
<dbReference type="InterPro" id="IPR036249">
    <property type="entry name" value="Thioredoxin-like_sf"/>
</dbReference>
<dbReference type="PROSITE" id="PS51257">
    <property type="entry name" value="PROKAR_LIPOPROTEIN"/>
    <property type="match status" value="1"/>
</dbReference>
<dbReference type="STRING" id="279824.SAMN03080617_00483"/>
<dbReference type="GO" id="GO:0016209">
    <property type="term" value="F:antioxidant activity"/>
    <property type="evidence" value="ECO:0007669"/>
    <property type="project" value="InterPro"/>
</dbReference>
<proteinExistence type="predicted"/>
<dbReference type="CDD" id="cd02966">
    <property type="entry name" value="TlpA_like_family"/>
    <property type="match status" value="1"/>
</dbReference>
<dbReference type="PANTHER" id="PTHR42852">
    <property type="entry name" value="THIOL:DISULFIDE INTERCHANGE PROTEIN DSBE"/>
    <property type="match status" value="1"/>
</dbReference>
<dbReference type="AlphaFoldDB" id="A0A1G5VER4"/>
<dbReference type="SUPFAM" id="SSF52833">
    <property type="entry name" value="Thioredoxin-like"/>
    <property type="match status" value="1"/>
</dbReference>